<dbReference type="PANTHER" id="PTHR30290:SF64">
    <property type="entry name" value="ABC TRANSPORTER PERIPLASMIC BINDING PROTEIN"/>
    <property type="match status" value="1"/>
</dbReference>
<feature type="signal peptide" evidence="4">
    <location>
        <begin position="1"/>
        <end position="27"/>
    </location>
</feature>
<dbReference type="InterPro" id="IPR000914">
    <property type="entry name" value="SBP_5_dom"/>
</dbReference>
<dbReference type="EMBL" id="CP042261">
    <property type="protein sequence ID" value="QDY69027.1"/>
    <property type="molecule type" value="Genomic_DNA"/>
</dbReference>
<evidence type="ECO:0000256" key="4">
    <source>
        <dbReference type="SAM" id="SignalP"/>
    </source>
</evidence>
<evidence type="ECO:0000313" key="6">
    <source>
        <dbReference type="EMBL" id="QDY69027.1"/>
    </source>
</evidence>
<evidence type="ECO:0000313" key="7">
    <source>
        <dbReference type="Proteomes" id="UP000318483"/>
    </source>
</evidence>
<sequence length="610" mass="68171">MRLGKNNVRHQVFFAAALVAASFSTVAAEPQHAIAMYGDPSLPPDFVSLPYANPDAPKGGRIVFGERGGFDSLNPHILKGNAPWAVRAHVFESFLAYNRDEAFTLYGLLAESVETGPNREWVEFTLRPEAQFSDGSPVTIEDVMWSYETLGTEGHPRYHTAWSQVESMERTGERGVRFTFNTEDKELALIMGLRPILKKAQWEDREFGDSSMEPPIGSSPYPIAEFDAGRSLTLRRNPDYWGADLPFNQGLNNFDEMRFEFFADAGVLFEAFKAGEIGVYREANAARWADSYDFPAVQSGDVVKSEIPHERPSGINGLVMNTRRPIFKDWRVRAAMIHAFNYEFISQTQTGSADPRITSYFSNSVLGMSHDAADGRVLELLEPFAADLPQGVIEGYSLPVSDGSTRNRKNLAAAMDLLNEAGWSSEGGTLVNEAGEPFRFEVLLSQAGSLTRSAMEDQAIVNIFAQALERLGIEVRITTVDPAQYFERTNNYDFDMTYYIRSLSLSPGNEQKLYWSSEAAETPGTGNWAGVNSPAVDAMIDQLLNSDNREDFVAAAHALDRLLTAGRYVIPLWYSQVSRVAHRKDLHYPDTLPVYGDWTGFLPDVWWYED</sequence>
<dbReference type="PIRSF" id="PIRSF002741">
    <property type="entry name" value="MppA"/>
    <property type="match status" value="1"/>
</dbReference>
<dbReference type="GO" id="GO:0042884">
    <property type="term" value="P:microcin transport"/>
    <property type="evidence" value="ECO:0007669"/>
    <property type="project" value="TreeGrafter"/>
</dbReference>
<comment type="similarity">
    <text evidence="2">Belongs to the bacterial solute-binding protein 5 family.</text>
</comment>
<feature type="chain" id="PRO_5022980635" evidence="4">
    <location>
        <begin position="28"/>
        <end position="610"/>
    </location>
</feature>
<evidence type="ECO:0000256" key="3">
    <source>
        <dbReference type="ARBA" id="ARBA00022729"/>
    </source>
</evidence>
<comment type="subcellular location">
    <subcellularLocation>
        <location evidence="1">Periplasm</location>
    </subcellularLocation>
</comment>
<proteinExistence type="inferred from homology"/>
<accession>A0A5B8J3F2</accession>
<reference evidence="6 7" key="1">
    <citation type="submission" date="2019-07" db="EMBL/GenBank/DDBJ databases">
        <title>Litoreibacter alkalisoli sp. nov., isolated from saline-alkaline soil.</title>
        <authorList>
            <person name="Wang S."/>
            <person name="Xu L."/>
            <person name="Xing Y.-T."/>
            <person name="Sun J.-Q."/>
        </authorList>
    </citation>
    <scope>NUCLEOTIDE SEQUENCE [LARGE SCALE GENOMIC DNA]</scope>
    <source>
        <strain evidence="6 7">LN3S51</strain>
    </source>
</reference>
<dbReference type="PANTHER" id="PTHR30290">
    <property type="entry name" value="PERIPLASMIC BINDING COMPONENT OF ABC TRANSPORTER"/>
    <property type="match status" value="1"/>
</dbReference>
<dbReference type="GO" id="GO:1904680">
    <property type="term" value="F:peptide transmembrane transporter activity"/>
    <property type="evidence" value="ECO:0007669"/>
    <property type="project" value="TreeGrafter"/>
</dbReference>
<dbReference type="Proteomes" id="UP000318483">
    <property type="component" value="Chromosome"/>
</dbReference>
<dbReference type="KEGG" id="lit:FPZ52_04875"/>
<evidence type="ECO:0000256" key="1">
    <source>
        <dbReference type="ARBA" id="ARBA00004418"/>
    </source>
</evidence>
<protein>
    <submittedName>
        <fullName evidence="6">ABC transporter substrate-binding protein</fullName>
    </submittedName>
</protein>
<dbReference type="Gene3D" id="3.10.105.10">
    <property type="entry name" value="Dipeptide-binding Protein, Domain 3"/>
    <property type="match status" value="1"/>
</dbReference>
<dbReference type="InterPro" id="IPR039424">
    <property type="entry name" value="SBP_5"/>
</dbReference>
<dbReference type="AlphaFoldDB" id="A0A5B8J3F2"/>
<dbReference type="SUPFAM" id="SSF53850">
    <property type="entry name" value="Periplasmic binding protein-like II"/>
    <property type="match status" value="1"/>
</dbReference>
<dbReference type="OrthoDB" id="9803988at2"/>
<evidence type="ECO:0000259" key="5">
    <source>
        <dbReference type="Pfam" id="PF00496"/>
    </source>
</evidence>
<dbReference type="CDD" id="cd08497">
    <property type="entry name" value="MbnE-like"/>
    <property type="match status" value="1"/>
</dbReference>
<organism evidence="6 7">
    <name type="scientific">Qingshengfaniella alkalisoli</name>
    <dbReference type="NCBI Taxonomy" id="2599296"/>
    <lineage>
        <taxon>Bacteria</taxon>
        <taxon>Pseudomonadati</taxon>
        <taxon>Pseudomonadota</taxon>
        <taxon>Alphaproteobacteria</taxon>
        <taxon>Rhodobacterales</taxon>
        <taxon>Paracoccaceae</taxon>
        <taxon>Qingshengfaniella</taxon>
    </lineage>
</organism>
<dbReference type="InterPro" id="IPR030678">
    <property type="entry name" value="Peptide/Ni-bd"/>
</dbReference>
<keyword evidence="7" id="KW-1185">Reference proteome</keyword>
<gene>
    <name evidence="6" type="ORF">FPZ52_04875</name>
</gene>
<dbReference type="Pfam" id="PF00496">
    <property type="entry name" value="SBP_bac_5"/>
    <property type="match status" value="1"/>
</dbReference>
<feature type="domain" description="Solute-binding protein family 5" evidence="5">
    <location>
        <begin position="105"/>
        <end position="499"/>
    </location>
</feature>
<dbReference type="Gene3D" id="3.40.190.10">
    <property type="entry name" value="Periplasmic binding protein-like II"/>
    <property type="match status" value="1"/>
</dbReference>
<keyword evidence="3 4" id="KW-0732">Signal</keyword>
<evidence type="ECO:0000256" key="2">
    <source>
        <dbReference type="ARBA" id="ARBA00005695"/>
    </source>
</evidence>
<name>A0A5B8J3F2_9RHOB</name>
<dbReference type="GO" id="GO:0043190">
    <property type="term" value="C:ATP-binding cassette (ABC) transporter complex"/>
    <property type="evidence" value="ECO:0007669"/>
    <property type="project" value="InterPro"/>
</dbReference>
<dbReference type="GO" id="GO:0030288">
    <property type="term" value="C:outer membrane-bounded periplasmic space"/>
    <property type="evidence" value="ECO:0007669"/>
    <property type="project" value="TreeGrafter"/>
</dbReference>
<dbReference type="GO" id="GO:0015833">
    <property type="term" value="P:peptide transport"/>
    <property type="evidence" value="ECO:0007669"/>
    <property type="project" value="TreeGrafter"/>
</dbReference>
<dbReference type="RefSeq" id="WP_146364241.1">
    <property type="nucleotide sequence ID" value="NZ_CP042261.1"/>
</dbReference>